<reference evidence="8 9" key="1">
    <citation type="journal article" date="2023" name="Plants (Basel)">
        <title>Bridging the Gap: Combining Genomics and Transcriptomics Approaches to Understand Stylosanthes scabra, an Orphan Legume from the Brazilian Caatinga.</title>
        <authorList>
            <person name="Ferreira-Neto J.R.C."/>
            <person name="da Silva M.D."/>
            <person name="Binneck E."/>
            <person name="de Melo N.F."/>
            <person name="da Silva R.H."/>
            <person name="de Melo A.L.T.M."/>
            <person name="Pandolfi V."/>
            <person name="Bustamante F.O."/>
            <person name="Brasileiro-Vidal A.C."/>
            <person name="Benko-Iseppon A.M."/>
        </authorList>
    </citation>
    <scope>NUCLEOTIDE SEQUENCE [LARGE SCALE GENOMIC DNA]</scope>
    <source>
        <tissue evidence="8">Leaves</tissue>
    </source>
</reference>
<protein>
    <submittedName>
        <fullName evidence="8">Transcription factor</fullName>
    </submittedName>
</protein>
<evidence type="ECO:0000256" key="6">
    <source>
        <dbReference type="SAM" id="MobiDB-lite"/>
    </source>
</evidence>
<dbReference type="PROSITE" id="PS50811">
    <property type="entry name" value="WRKY"/>
    <property type="match status" value="1"/>
</dbReference>
<gene>
    <name evidence="8" type="primary">WRKY23_5</name>
    <name evidence="8" type="ORF">PIB30_117087</name>
</gene>
<feature type="domain" description="WRKY" evidence="7">
    <location>
        <begin position="166"/>
        <end position="231"/>
    </location>
</feature>
<keyword evidence="4" id="KW-0804">Transcription</keyword>
<evidence type="ECO:0000259" key="7">
    <source>
        <dbReference type="PROSITE" id="PS50811"/>
    </source>
</evidence>
<accession>A0ABU6XEK4</accession>
<dbReference type="InterPro" id="IPR044810">
    <property type="entry name" value="WRKY_plant"/>
</dbReference>
<dbReference type="InterPro" id="IPR003657">
    <property type="entry name" value="WRKY_dom"/>
</dbReference>
<dbReference type="Pfam" id="PF03106">
    <property type="entry name" value="WRKY"/>
    <property type="match status" value="1"/>
</dbReference>
<name>A0ABU6XEK4_9FABA</name>
<dbReference type="EMBL" id="JASCZI010211608">
    <property type="protein sequence ID" value="MED6195053.1"/>
    <property type="molecule type" value="Genomic_DNA"/>
</dbReference>
<evidence type="ECO:0000256" key="1">
    <source>
        <dbReference type="ARBA" id="ARBA00004123"/>
    </source>
</evidence>
<evidence type="ECO:0000256" key="3">
    <source>
        <dbReference type="ARBA" id="ARBA00023125"/>
    </source>
</evidence>
<feature type="compositionally biased region" description="Low complexity" evidence="6">
    <location>
        <begin position="98"/>
        <end position="125"/>
    </location>
</feature>
<dbReference type="Gene3D" id="2.20.25.80">
    <property type="entry name" value="WRKY domain"/>
    <property type="match status" value="1"/>
</dbReference>
<evidence type="ECO:0000256" key="5">
    <source>
        <dbReference type="ARBA" id="ARBA00023242"/>
    </source>
</evidence>
<dbReference type="InterPro" id="IPR036576">
    <property type="entry name" value="WRKY_dom_sf"/>
</dbReference>
<organism evidence="8 9">
    <name type="scientific">Stylosanthes scabra</name>
    <dbReference type="NCBI Taxonomy" id="79078"/>
    <lineage>
        <taxon>Eukaryota</taxon>
        <taxon>Viridiplantae</taxon>
        <taxon>Streptophyta</taxon>
        <taxon>Embryophyta</taxon>
        <taxon>Tracheophyta</taxon>
        <taxon>Spermatophyta</taxon>
        <taxon>Magnoliopsida</taxon>
        <taxon>eudicotyledons</taxon>
        <taxon>Gunneridae</taxon>
        <taxon>Pentapetalae</taxon>
        <taxon>rosids</taxon>
        <taxon>fabids</taxon>
        <taxon>Fabales</taxon>
        <taxon>Fabaceae</taxon>
        <taxon>Papilionoideae</taxon>
        <taxon>50 kb inversion clade</taxon>
        <taxon>dalbergioids sensu lato</taxon>
        <taxon>Dalbergieae</taxon>
        <taxon>Pterocarpus clade</taxon>
        <taxon>Stylosanthes</taxon>
    </lineage>
</organism>
<evidence type="ECO:0000256" key="4">
    <source>
        <dbReference type="ARBA" id="ARBA00023163"/>
    </source>
</evidence>
<dbReference type="PANTHER" id="PTHR31221:SF289">
    <property type="entry name" value="WRKY TRANSCRIPTION FACTOR 68"/>
    <property type="match status" value="1"/>
</dbReference>
<keyword evidence="5" id="KW-0539">Nucleus</keyword>
<evidence type="ECO:0000313" key="8">
    <source>
        <dbReference type="EMBL" id="MED6195053.1"/>
    </source>
</evidence>
<sequence length="309" mass="34391">MEKKEIMMGVKMEDASLFTSCFSKGNNNINPLWSVFDLCEGAEDKDSLGFMELLGVHQDYYGGGAPPPLLADNNCLVKDSTEEATIVKECPSNSEVLSSNNNHQQQQQPSSKSSSSASPLSSSVSTTTTVDQAAPSPQHADKLLKAKKTNGKKREREARYAFMTKSEVDHLEDGYRWRKYGQKAVKNSPFPRSYYRCTSGSCNVKKRVERSFTDPTIVVTTYEGQHTHPSPLLMPRSSSSSIIPQTYFSQHYLHPHQRQLLFNAFPSIDFPPPPLPPSSSAQISNNALFPLSDHGLLQDVLPSHMFKQD</sequence>
<dbReference type="SMART" id="SM00774">
    <property type="entry name" value="WRKY"/>
    <property type="match status" value="1"/>
</dbReference>
<dbReference type="PANTHER" id="PTHR31221">
    <property type="entry name" value="WRKY TRANSCRIPTION FACTOR PROTEIN 1-RELATED"/>
    <property type="match status" value="1"/>
</dbReference>
<keyword evidence="2" id="KW-0805">Transcription regulation</keyword>
<feature type="region of interest" description="Disordered" evidence="6">
    <location>
        <begin position="92"/>
        <end position="158"/>
    </location>
</feature>
<evidence type="ECO:0000256" key="2">
    <source>
        <dbReference type="ARBA" id="ARBA00023015"/>
    </source>
</evidence>
<keyword evidence="9" id="KW-1185">Reference proteome</keyword>
<keyword evidence="3" id="KW-0238">DNA-binding</keyword>
<comment type="caution">
    <text evidence="8">The sequence shown here is derived from an EMBL/GenBank/DDBJ whole genome shotgun (WGS) entry which is preliminary data.</text>
</comment>
<evidence type="ECO:0000313" key="9">
    <source>
        <dbReference type="Proteomes" id="UP001341840"/>
    </source>
</evidence>
<dbReference type="Proteomes" id="UP001341840">
    <property type="component" value="Unassembled WGS sequence"/>
</dbReference>
<dbReference type="SUPFAM" id="SSF118290">
    <property type="entry name" value="WRKY DNA-binding domain"/>
    <property type="match status" value="1"/>
</dbReference>
<comment type="subcellular location">
    <subcellularLocation>
        <location evidence="1">Nucleus</location>
    </subcellularLocation>
</comment>
<proteinExistence type="predicted"/>